<dbReference type="PANTHER" id="PTHR43798">
    <property type="entry name" value="MONOACYLGLYCEROL LIPASE"/>
    <property type="match status" value="1"/>
</dbReference>
<dbReference type="EMBL" id="JABEXW010000759">
    <property type="protein sequence ID" value="KAF4956135.1"/>
    <property type="molecule type" value="Genomic_DNA"/>
</dbReference>
<dbReference type="GO" id="GO:0016787">
    <property type="term" value="F:hydrolase activity"/>
    <property type="evidence" value="ECO:0007669"/>
    <property type="project" value="UniProtKB-KW"/>
</dbReference>
<evidence type="ECO:0000313" key="3">
    <source>
        <dbReference type="EMBL" id="KAF4956135.1"/>
    </source>
</evidence>
<dbReference type="GO" id="GO:0016020">
    <property type="term" value="C:membrane"/>
    <property type="evidence" value="ECO:0007669"/>
    <property type="project" value="TreeGrafter"/>
</dbReference>
<dbReference type="PANTHER" id="PTHR43798:SF31">
    <property type="entry name" value="AB HYDROLASE SUPERFAMILY PROTEIN YCLE"/>
    <property type="match status" value="1"/>
</dbReference>
<dbReference type="InterPro" id="IPR029058">
    <property type="entry name" value="AB_hydrolase_fold"/>
</dbReference>
<reference evidence="3" key="2">
    <citation type="submission" date="2020-05" db="EMBL/GenBank/DDBJ databases">
        <authorList>
            <person name="Kim H.-S."/>
            <person name="Proctor R.H."/>
            <person name="Brown D.W."/>
        </authorList>
    </citation>
    <scope>NUCLEOTIDE SEQUENCE</scope>
    <source>
        <strain evidence="3">NRRL 20472</strain>
    </source>
</reference>
<dbReference type="InterPro" id="IPR050266">
    <property type="entry name" value="AB_hydrolase_sf"/>
</dbReference>
<reference evidence="3" key="1">
    <citation type="journal article" date="2020" name="BMC Genomics">
        <title>Correction to: Identification and distribution of gene clusters required for synthesis of sphingolipid metabolism inhibitors in diverse species of the filamentous fungus Fusarium.</title>
        <authorList>
            <person name="Kim H.S."/>
            <person name="Lohmar J.M."/>
            <person name="Busman M."/>
            <person name="Brown D.W."/>
            <person name="Naumann T.A."/>
            <person name="Divon H.H."/>
            <person name="Lysoe E."/>
            <person name="Uhlig S."/>
            <person name="Proctor R.H."/>
        </authorList>
    </citation>
    <scope>NUCLEOTIDE SEQUENCE</scope>
    <source>
        <strain evidence="3">NRRL 20472</strain>
    </source>
</reference>
<feature type="domain" description="AB hydrolase-1" evidence="2">
    <location>
        <begin position="22"/>
        <end position="130"/>
    </location>
</feature>
<protein>
    <recommendedName>
        <fullName evidence="2">AB hydrolase-1 domain-containing protein</fullName>
    </recommendedName>
</protein>
<dbReference type="PRINTS" id="PR00111">
    <property type="entry name" value="ABHYDROLASE"/>
</dbReference>
<dbReference type="AlphaFoldDB" id="A0A8H4WZW5"/>
<evidence type="ECO:0000256" key="1">
    <source>
        <dbReference type="ARBA" id="ARBA00022801"/>
    </source>
</evidence>
<dbReference type="SUPFAM" id="SSF53474">
    <property type="entry name" value="alpha/beta-Hydrolases"/>
    <property type="match status" value="1"/>
</dbReference>
<accession>A0A8H4WZW5</accession>
<dbReference type="Proteomes" id="UP000622797">
    <property type="component" value="Unassembled WGS sequence"/>
</dbReference>
<name>A0A8H4WZW5_9HYPO</name>
<dbReference type="InterPro" id="IPR000073">
    <property type="entry name" value="AB_hydrolase_1"/>
</dbReference>
<sequence>MPFATTDDGHEIWFEEHGTEGPIIVFVSGFMGIANIWEPLTTELDGKFRFIAYDSRGFGRSSKPESPESYSVPRHAVDLATVLDTLKISEPVVLVAHSMGGNIASAYYLEHPDHVAGIVYSGTYYDGKLFSHLGVTLEAFAGMAESPAKCADFYVNFGLPYNIALEAAKWPAYARRNNAKILLEYEMGDRYTEIKIPTLGVQGDRDVVTPPETTAKIVAEALPQNTKLAVLKDVNHFPQVEATEVFGHLVEEFGSQLSF</sequence>
<dbReference type="Gene3D" id="3.40.50.1820">
    <property type="entry name" value="alpha/beta hydrolase"/>
    <property type="match status" value="1"/>
</dbReference>
<gene>
    <name evidence="3" type="ORF">FSARC_11665</name>
</gene>
<comment type="caution">
    <text evidence="3">The sequence shown here is derived from an EMBL/GenBank/DDBJ whole genome shotgun (WGS) entry which is preliminary data.</text>
</comment>
<keyword evidence="1" id="KW-0378">Hydrolase</keyword>
<dbReference type="OrthoDB" id="2498029at2759"/>
<keyword evidence="4" id="KW-1185">Reference proteome</keyword>
<evidence type="ECO:0000313" key="4">
    <source>
        <dbReference type="Proteomes" id="UP000622797"/>
    </source>
</evidence>
<dbReference type="Pfam" id="PF00561">
    <property type="entry name" value="Abhydrolase_1"/>
    <property type="match status" value="1"/>
</dbReference>
<organism evidence="3 4">
    <name type="scientific">Fusarium sarcochroum</name>
    <dbReference type="NCBI Taxonomy" id="1208366"/>
    <lineage>
        <taxon>Eukaryota</taxon>
        <taxon>Fungi</taxon>
        <taxon>Dikarya</taxon>
        <taxon>Ascomycota</taxon>
        <taxon>Pezizomycotina</taxon>
        <taxon>Sordariomycetes</taxon>
        <taxon>Hypocreomycetidae</taxon>
        <taxon>Hypocreales</taxon>
        <taxon>Nectriaceae</taxon>
        <taxon>Fusarium</taxon>
        <taxon>Fusarium lateritium species complex</taxon>
    </lineage>
</organism>
<evidence type="ECO:0000259" key="2">
    <source>
        <dbReference type="Pfam" id="PF00561"/>
    </source>
</evidence>
<proteinExistence type="predicted"/>